<evidence type="ECO:0000256" key="4">
    <source>
        <dbReference type="ARBA" id="ARBA00022842"/>
    </source>
</evidence>
<feature type="binding site" evidence="5">
    <location>
        <position position="219"/>
    </location>
    <ligand>
        <name>Mg(2+)</name>
        <dbReference type="ChEBI" id="CHEBI:18420"/>
        <label>1</label>
        <note>catalytic</note>
    </ligand>
</feature>
<evidence type="ECO:0000256" key="3">
    <source>
        <dbReference type="ARBA" id="ARBA00022801"/>
    </source>
</evidence>
<dbReference type="GO" id="GO:0007165">
    <property type="term" value="P:signal transduction"/>
    <property type="evidence" value="ECO:0007669"/>
    <property type="project" value="TreeGrafter"/>
</dbReference>
<keyword evidence="2 5" id="KW-0479">Metal-binding</keyword>
<dbReference type="GO" id="GO:0006020">
    <property type="term" value="P:inositol metabolic process"/>
    <property type="evidence" value="ECO:0007669"/>
    <property type="project" value="TreeGrafter"/>
</dbReference>
<comment type="cofactor">
    <cofactor evidence="1 5">
        <name>Mg(2+)</name>
        <dbReference type="ChEBI" id="CHEBI:18420"/>
    </cofactor>
</comment>
<dbReference type="Pfam" id="PF00459">
    <property type="entry name" value="Inositol_P"/>
    <property type="match status" value="1"/>
</dbReference>
<dbReference type="SUPFAM" id="SSF56655">
    <property type="entry name" value="Carbohydrate phosphatase"/>
    <property type="match status" value="1"/>
</dbReference>
<feature type="binding site" evidence="5">
    <location>
        <position position="70"/>
    </location>
    <ligand>
        <name>Mg(2+)</name>
        <dbReference type="ChEBI" id="CHEBI:18420"/>
        <label>1</label>
        <note>catalytic</note>
    </ligand>
</feature>
<evidence type="ECO:0000256" key="1">
    <source>
        <dbReference type="ARBA" id="ARBA00001946"/>
    </source>
</evidence>
<feature type="binding site" evidence="5">
    <location>
        <position position="92"/>
    </location>
    <ligand>
        <name>Mg(2+)</name>
        <dbReference type="ChEBI" id="CHEBI:18420"/>
        <label>1</label>
        <note>catalytic</note>
    </ligand>
</feature>
<evidence type="ECO:0000256" key="5">
    <source>
        <dbReference type="PIRSR" id="PIRSR600760-2"/>
    </source>
</evidence>
<organism evidence="6 7">
    <name type="scientific">Odinarchaeota yellowstonii (strain LCB_4)</name>
    <dbReference type="NCBI Taxonomy" id="1841599"/>
    <lineage>
        <taxon>Archaea</taxon>
        <taxon>Promethearchaeati</taxon>
        <taxon>Candidatus Odinarchaeota</taxon>
        <taxon>Candidatus Odinarchaeia</taxon>
        <taxon>Candidatus Odinarchaeales</taxon>
        <taxon>Candidatus Odinarchaeaceae</taxon>
        <taxon>Candidatus Odinarchaeum</taxon>
    </lineage>
</organism>
<feature type="binding site" evidence="5">
    <location>
        <position position="89"/>
    </location>
    <ligand>
        <name>Mg(2+)</name>
        <dbReference type="ChEBI" id="CHEBI:18420"/>
        <label>1</label>
        <note>catalytic</note>
    </ligand>
</feature>
<proteinExistence type="predicted"/>
<dbReference type="KEGG" id="oyw:OdinLCB4_004855"/>
<dbReference type="EMBL" id="CP091871">
    <property type="protein sequence ID" value="WEU39805.1"/>
    <property type="molecule type" value="Genomic_DNA"/>
</dbReference>
<keyword evidence="4 5" id="KW-0460">Magnesium</keyword>
<dbReference type="Gene3D" id="3.40.190.80">
    <property type="match status" value="1"/>
</dbReference>
<sequence>MTGYLKLLKQISGEIREEIIKLLKEDVSFFSEKLGLNPSMQFTRRIDKIAEDIVVQKIVEENITTYLISEELGEKIIGEGEPEIFIVVDPVDGTKNAIQRIPFFSTSLALGEYEETIYADSVKVGLVKDIYNNVTFYAERGKGAYENGEKISTSRVLKADNSLISLYAYRANIDYDKYIKITRAAKTRTMGSQALELCYVASGRIDACIDLRGVSRVVDVSAAKLILEEAGGLFRDLNGLEFNPPLKHANTFSFIAAPNREYLEDLKNLLKI</sequence>
<dbReference type="Gene3D" id="3.30.540.10">
    <property type="entry name" value="Fructose-1,6-Bisphosphatase, subunit A, domain 1"/>
    <property type="match status" value="1"/>
</dbReference>
<reference evidence="6" key="2">
    <citation type="journal article" date="2022" name="Nat. Microbiol.">
        <title>A closed Candidatus Odinarchaeum chromosome exposes Asgard archaeal viruses.</title>
        <authorList>
            <person name="Tamarit D."/>
            <person name="Caceres E.F."/>
            <person name="Krupovic M."/>
            <person name="Nijland R."/>
            <person name="Eme L."/>
            <person name="Robinson N.P."/>
            <person name="Ettema T.J.G."/>
        </authorList>
    </citation>
    <scope>NUCLEOTIDE SEQUENCE</scope>
    <source>
        <strain evidence="6">LCB_4</strain>
    </source>
</reference>
<name>A0AAF0IAM7_ODILC</name>
<dbReference type="PANTHER" id="PTHR20854:SF4">
    <property type="entry name" value="INOSITOL-1-MONOPHOSPHATASE-RELATED"/>
    <property type="match status" value="1"/>
</dbReference>
<evidence type="ECO:0000313" key="6">
    <source>
        <dbReference type="EMBL" id="WEU39805.1"/>
    </source>
</evidence>
<keyword evidence="3" id="KW-0378">Hydrolase</keyword>
<evidence type="ECO:0000313" key="7">
    <source>
        <dbReference type="Proteomes" id="UP000186851"/>
    </source>
</evidence>
<accession>A0AAF0IAM7</accession>
<dbReference type="FunFam" id="3.40.190.80:FF:000020">
    <property type="entry name" value="Fructose-1,6-bisphosphatase/inositol-1-monophosphatase"/>
    <property type="match status" value="1"/>
</dbReference>
<dbReference type="PRINTS" id="PR00377">
    <property type="entry name" value="IMPHPHTASES"/>
</dbReference>
<dbReference type="GO" id="GO:0008934">
    <property type="term" value="F:inositol monophosphate 1-phosphatase activity"/>
    <property type="evidence" value="ECO:0007669"/>
    <property type="project" value="TreeGrafter"/>
</dbReference>
<evidence type="ECO:0000256" key="2">
    <source>
        <dbReference type="ARBA" id="ARBA00022723"/>
    </source>
</evidence>
<dbReference type="GO" id="GO:0046872">
    <property type="term" value="F:metal ion binding"/>
    <property type="evidence" value="ECO:0007669"/>
    <property type="project" value="UniProtKB-KW"/>
</dbReference>
<gene>
    <name evidence="6" type="ORF">OdinLCB4_004855</name>
</gene>
<dbReference type="PANTHER" id="PTHR20854">
    <property type="entry name" value="INOSITOL MONOPHOSPHATASE"/>
    <property type="match status" value="1"/>
</dbReference>
<dbReference type="Proteomes" id="UP000186851">
    <property type="component" value="Chromosome"/>
</dbReference>
<dbReference type="AlphaFoldDB" id="A0AAF0IAM7"/>
<protein>
    <submittedName>
        <fullName evidence="6">D-fructose 1,6-bisphosphatase</fullName>
    </submittedName>
</protein>
<reference evidence="6" key="1">
    <citation type="journal article" date="2017" name="Nature">
        <title>Asgard archaea illuminate the origin of eukaryotic cellular complexity.</title>
        <authorList>
            <person name="Zaremba-Niedzwiedzka K."/>
            <person name="Caceres E.F."/>
            <person name="Saw J.H."/>
            <person name="Backstrom D."/>
            <person name="Juzokaite L."/>
            <person name="Vancaester E."/>
            <person name="Seitz K.W."/>
            <person name="Anantharaman K."/>
            <person name="Starnawski P."/>
            <person name="Kjeldsen K.U."/>
            <person name="Scott M.B."/>
            <person name="Nunoura T."/>
            <person name="Banfield J.F."/>
            <person name="Schramm A."/>
            <person name="Baker B.J."/>
            <person name="Spang A."/>
            <person name="Ettema T.J.G."/>
        </authorList>
    </citation>
    <scope>NUCLEOTIDE SEQUENCE</scope>
    <source>
        <strain evidence="6">LCB_4</strain>
    </source>
</reference>
<dbReference type="InterPro" id="IPR000760">
    <property type="entry name" value="Inositol_monophosphatase-like"/>
</dbReference>